<dbReference type="InterPro" id="IPR001543">
    <property type="entry name" value="FliN-like_C"/>
</dbReference>
<keyword evidence="10" id="KW-1185">Reference proteome</keyword>
<name>A0A1G7BK42_9BACT</name>
<keyword evidence="9" id="KW-0282">Flagellum</keyword>
<dbReference type="NCBIfam" id="TIGR02480">
    <property type="entry name" value="fliN"/>
    <property type="match status" value="1"/>
</dbReference>
<dbReference type="STRING" id="57664.SAMN05661003_10667"/>
<evidence type="ECO:0000256" key="5">
    <source>
        <dbReference type="ARBA" id="ARBA00022500"/>
    </source>
</evidence>
<dbReference type="InterPro" id="IPR012826">
    <property type="entry name" value="FliN"/>
</dbReference>
<comment type="subcellular location">
    <subcellularLocation>
        <location evidence="1">Cell membrane</location>
        <topology evidence="1">Peripheral membrane protein</topology>
        <orientation evidence="1">Cytoplasmic side</orientation>
    </subcellularLocation>
</comment>
<dbReference type="GO" id="GO:0009425">
    <property type="term" value="C:bacterial-type flagellum basal body"/>
    <property type="evidence" value="ECO:0007669"/>
    <property type="project" value="InterPro"/>
</dbReference>
<keyword evidence="7" id="KW-0472">Membrane</keyword>
<gene>
    <name evidence="9" type="ORF">SAMN05661003_10667</name>
</gene>
<sequence length="109" mass="12164">MEEQDQDPTASKTMISGEKTRADLKNLELLLDIPLDVSIEVGRSKMLVRDLLQMNEGYVIELGKQASEPLDVYVNSRLIARGEVVLVEDKLGLRLTDVVSPAERIEKLA</sequence>
<keyword evidence="6" id="KW-0283">Flagellar rotation</keyword>
<evidence type="ECO:0000256" key="3">
    <source>
        <dbReference type="ARBA" id="ARBA00021897"/>
    </source>
</evidence>
<dbReference type="InterPro" id="IPR036429">
    <property type="entry name" value="SpoA-like_sf"/>
</dbReference>
<protein>
    <recommendedName>
        <fullName evidence="3">Flagellar motor switch protein FliN</fullName>
    </recommendedName>
</protein>
<evidence type="ECO:0000313" key="9">
    <source>
        <dbReference type="EMBL" id="SDE27080.1"/>
    </source>
</evidence>
<evidence type="ECO:0000259" key="8">
    <source>
        <dbReference type="Pfam" id="PF01052"/>
    </source>
</evidence>
<reference evidence="10" key="1">
    <citation type="submission" date="2016-10" db="EMBL/GenBank/DDBJ databases">
        <authorList>
            <person name="Varghese N."/>
            <person name="Submissions S."/>
        </authorList>
    </citation>
    <scope>NUCLEOTIDE SEQUENCE [LARGE SCALE GENOMIC DNA]</scope>
    <source>
        <strain evidence="10">DSM 8987</strain>
    </source>
</reference>
<dbReference type="EMBL" id="FNAQ01000006">
    <property type="protein sequence ID" value="SDE27080.1"/>
    <property type="molecule type" value="Genomic_DNA"/>
</dbReference>
<evidence type="ECO:0000313" key="10">
    <source>
        <dbReference type="Proteomes" id="UP000243205"/>
    </source>
</evidence>
<accession>A0A1G7BK42</accession>
<dbReference type="PRINTS" id="PR00956">
    <property type="entry name" value="FLGMOTORFLIN"/>
</dbReference>
<dbReference type="Proteomes" id="UP000243205">
    <property type="component" value="Unassembled WGS sequence"/>
</dbReference>
<dbReference type="Gene3D" id="2.30.330.10">
    <property type="entry name" value="SpoA-like"/>
    <property type="match status" value="1"/>
</dbReference>
<dbReference type="GO" id="GO:0006935">
    <property type="term" value="P:chemotaxis"/>
    <property type="evidence" value="ECO:0007669"/>
    <property type="project" value="UniProtKB-KW"/>
</dbReference>
<dbReference type="GO" id="GO:0003774">
    <property type="term" value="F:cytoskeletal motor activity"/>
    <property type="evidence" value="ECO:0007669"/>
    <property type="project" value="InterPro"/>
</dbReference>
<dbReference type="PANTHER" id="PTHR43484:SF1">
    <property type="entry name" value="FLAGELLAR MOTOR SWITCH PROTEIN FLIN"/>
    <property type="match status" value="1"/>
</dbReference>
<dbReference type="InterPro" id="IPR001172">
    <property type="entry name" value="FliN_T3SS_HrcQb"/>
</dbReference>
<feature type="domain" description="Flagellar motor switch protein FliN-like C-terminal" evidence="8">
    <location>
        <begin position="29"/>
        <end position="99"/>
    </location>
</feature>
<keyword evidence="9" id="KW-0966">Cell projection</keyword>
<dbReference type="SUPFAM" id="SSF101801">
    <property type="entry name" value="Surface presentation of antigens (SPOA)"/>
    <property type="match status" value="1"/>
</dbReference>
<comment type="similarity">
    <text evidence="2">Belongs to the FliN/MopA/SpaO family.</text>
</comment>
<evidence type="ECO:0000256" key="2">
    <source>
        <dbReference type="ARBA" id="ARBA00009226"/>
    </source>
</evidence>
<organism evidence="9 10">
    <name type="scientific">Desulfuromonas thiophila</name>
    <dbReference type="NCBI Taxonomy" id="57664"/>
    <lineage>
        <taxon>Bacteria</taxon>
        <taxon>Pseudomonadati</taxon>
        <taxon>Thermodesulfobacteriota</taxon>
        <taxon>Desulfuromonadia</taxon>
        <taxon>Desulfuromonadales</taxon>
        <taxon>Desulfuromonadaceae</taxon>
        <taxon>Desulfuromonas</taxon>
    </lineage>
</organism>
<proteinExistence type="inferred from homology"/>
<dbReference type="GO" id="GO:0071973">
    <property type="term" value="P:bacterial-type flagellum-dependent cell motility"/>
    <property type="evidence" value="ECO:0007669"/>
    <property type="project" value="InterPro"/>
</dbReference>
<evidence type="ECO:0000256" key="1">
    <source>
        <dbReference type="ARBA" id="ARBA00004413"/>
    </source>
</evidence>
<dbReference type="PANTHER" id="PTHR43484">
    <property type="match status" value="1"/>
</dbReference>
<keyword evidence="9" id="KW-0969">Cilium</keyword>
<keyword evidence="4" id="KW-1003">Cell membrane</keyword>
<dbReference type="GO" id="GO:0005886">
    <property type="term" value="C:plasma membrane"/>
    <property type="evidence" value="ECO:0007669"/>
    <property type="project" value="UniProtKB-SubCell"/>
</dbReference>
<dbReference type="InterPro" id="IPR051469">
    <property type="entry name" value="FliN/MopA/SpaO"/>
</dbReference>
<evidence type="ECO:0000256" key="6">
    <source>
        <dbReference type="ARBA" id="ARBA00022779"/>
    </source>
</evidence>
<dbReference type="Pfam" id="PF01052">
    <property type="entry name" value="FliMN_C"/>
    <property type="match status" value="1"/>
</dbReference>
<evidence type="ECO:0000256" key="4">
    <source>
        <dbReference type="ARBA" id="ARBA00022475"/>
    </source>
</evidence>
<evidence type="ECO:0000256" key="7">
    <source>
        <dbReference type="ARBA" id="ARBA00023136"/>
    </source>
</evidence>
<dbReference type="AlphaFoldDB" id="A0A1G7BK42"/>
<keyword evidence="5" id="KW-0145">Chemotaxis</keyword>